<dbReference type="EMBL" id="AE017126">
    <property type="protein sequence ID" value="AAP99729.1"/>
    <property type="molecule type" value="Genomic_DNA"/>
</dbReference>
<dbReference type="EnsemblBacteria" id="AAP99729">
    <property type="protein sequence ID" value="AAP99729"/>
    <property type="gene ID" value="Pro_0685"/>
</dbReference>
<dbReference type="HOGENOM" id="CLU_2846321_0_0_3"/>
<organism evidence="1 2">
    <name type="scientific">Prochlorococcus marinus (strain SARG / CCMP1375 / SS120)</name>
    <dbReference type="NCBI Taxonomy" id="167539"/>
    <lineage>
        <taxon>Bacteria</taxon>
        <taxon>Bacillati</taxon>
        <taxon>Cyanobacteriota</taxon>
        <taxon>Cyanophyceae</taxon>
        <taxon>Synechococcales</taxon>
        <taxon>Prochlorococcaceae</taxon>
        <taxon>Prochlorococcus</taxon>
    </lineage>
</organism>
<protein>
    <submittedName>
        <fullName evidence="1">Uncharacterized protein</fullName>
    </submittedName>
</protein>
<reference evidence="1 2" key="1">
    <citation type="journal article" date="2003" name="Proc. Natl. Acad. Sci. U.S.A.">
        <title>Genome sequence of the cyanobacterium Prochlorococcus marinus SS120, a nearly minimal oxyphototrophic genome.</title>
        <authorList>
            <person name="Dufresne A."/>
            <person name="Salanoubat M."/>
            <person name="Partensky F."/>
            <person name="Artiguenave F."/>
            <person name="Axmann I.M."/>
            <person name="Barbe V."/>
            <person name="Duprat S."/>
            <person name="Galperin M.Y."/>
            <person name="Koonin E.V."/>
            <person name="Le Gall F."/>
            <person name="Makarova K.S."/>
            <person name="Ostrowski M."/>
            <person name="Oztas S."/>
            <person name="Robert C."/>
            <person name="Rogozin I.B."/>
            <person name="Scanlan D.J."/>
            <person name="Tandeau de Marsac N."/>
            <person name="Weissenbach J."/>
            <person name="Wincker P."/>
            <person name="Wolf Y.I."/>
            <person name="Hess W.R."/>
        </authorList>
    </citation>
    <scope>NUCLEOTIDE SEQUENCE [LARGE SCALE GENOMIC DNA]</scope>
    <source>
        <strain evidence="2">SARG / CCMP1375 / SS120</strain>
    </source>
</reference>
<name>Q7VCQ5_PROMA</name>
<accession>Q7VCQ5</accession>
<proteinExistence type="predicted"/>
<dbReference type="Proteomes" id="UP000001420">
    <property type="component" value="Chromosome"/>
</dbReference>
<evidence type="ECO:0000313" key="1">
    <source>
        <dbReference type="EMBL" id="AAP99729.1"/>
    </source>
</evidence>
<dbReference type="KEGG" id="pma:Pro_0685"/>
<sequence>MAVPSSPYAVFRASDLSPVVAQPIGLRQCLRVQPKKYSSKSDLRKRVVTISKKELLECHVQLAFA</sequence>
<dbReference type="AlphaFoldDB" id="Q7VCQ5"/>
<evidence type="ECO:0000313" key="2">
    <source>
        <dbReference type="Proteomes" id="UP000001420"/>
    </source>
</evidence>
<gene>
    <name evidence="1" type="ordered locus">Pro_0685</name>
</gene>
<dbReference type="OrthoDB" id="542297at2"/>
<keyword evidence="2" id="KW-1185">Reference proteome</keyword>
<dbReference type="STRING" id="167539.Pro_0685"/>